<name>A0A0D6P5H9_9PROT</name>
<evidence type="ECO:0008006" key="4">
    <source>
        <dbReference type="Google" id="ProtNLM"/>
    </source>
</evidence>
<sequence>MSATIPLTVMMLMQTGGAVAQSSDAAVPSTVPPLPSDSTTEQGGLGTYFSEWFQRVDTALATQPSWAAPLIMATPRIVELFRFDTSMAEVRTNVNLDNYGLGRGLSLVPNETTQVTLGIPPYEVRTGGRQPGAGFADLPFITVKERLFTATEQEGNYLVTAFLGAGAPTGVPLYTQNTYTITPGLYGGKGWGRFDVEASSSVSFPVEDVAHIGKSIVSNLVFQYHIDRIFWPEIEFNHTYWIDGVRGGRSQLFTTIGLVLGRFELIDRLKMTVGAGYQVALSPAFITRPVVVPTYRNALVTTFRLSF</sequence>
<keyword evidence="1" id="KW-0732">Signal</keyword>
<dbReference type="AlphaFoldDB" id="A0A0D6P5H9"/>
<gene>
    <name evidence="2" type="ORF">Asru_0054_02</name>
</gene>
<dbReference type="Proteomes" id="UP000032680">
    <property type="component" value="Unassembled WGS sequence"/>
</dbReference>
<feature type="signal peptide" evidence="1">
    <location>
        <begin position="1"/>
        <end position="20"/>
    </location>
</feature>
<feature type="chain" id="PRO_5002309540" description="MetA-pathway of phenol degradation" evidence="1">
    <location>
        <begin position="21"/>
        <end position="307"/>
    </location>
</feature>
<protein>
    <recommendedName>
        <fullName evidence="4">MetA-pathway of phenol degradation</fullName>
    </recommendedName>
</protein>
<reference evidence="2 3" key="1">
    <citation type="submission" date="2012-11" db="EMBL/GenBank/DDBJ databases">
        <title>Whole genome sequence of Acidisphaera rubrifaciens HS-AP3.</title>
        <authorList>
            <person name="Azuma Y."/>
            <person name="Higashiura N."/>
            <person name="Hirakawa H."/>
            <person name="Matsushita K."/>
        </authorList>
    </citation>
    <scope>NUCLEOTIDE SEQUENCE [LARGE SCALE GENOMIC DNA]</scope>
    <source>
        <strain evidence="2 3">HS-AP3</strain>
    </source>
</reference>
<organism evidence="2 3">
    <name type="scientific">Acidisphaera rubrifaciens HS-AP3</name>
    <dbReference type="NCBI Taxonomy" id="1231350"/>
    <lineage>
        <taxon>Bacteria</taxon>
        <taxon>Pseudomonadati</taxon>
        <taxon>Pseudomonadota</taxon>
        <taxon>Alphaproteobacteria</taxon>
        <taxon>Acetobacterales</taxon>
        <taxon>Acetobacteraceae</taxon>
        <taxon>Acidisphaera</taxon>
    </lineage>
</organism>
<accession>A0A0D6P5H9</accession>
<dbReference type="RefSeq" id="WP_048859894.1">
    <property type="nucleotide sequence ID" value="NZ_BANB01000054.1"/>
</dbReference>
<comment type="caution">
    <text evidence="2">The sequence shown here is derived from an EMBL/GenBank/DDBJ whole genome shotgun (WGS) entry which is preliminary data.</text>
</comment>
<evidence type="ECO:0000313" key="3">
    <source>
        <dbReference type="Proteomes" id="UP000032680"/>
    </source>
</evidence>
<evidence type="ECO:0000313" key="2">
    <source>
        <dbReference type="EMBL" id="GAN76114.1"/>
    </source>
</evidence>
<keyword evidence="3" id="KW-1185">Reference proteome</keyword>
<proteinExistence type="predicted"/>
<dbReference type="EMBL" id="BANB01000054">
    <property type="protein sequence ID" value="GAN76114.1"/>
    <property type="molecule type" value="Genomic_DNA"/>
</dbReference>
<dbReference type="OrthoDB" id="7261515at2"/>
<evidence type="ECO:0000256" key="1">
    <source>
        <dbReference type="SAM" id="SignalP"/>
    </source>
</evidence>